<reference evidence="7" key="1">
    <citation type="submission" date="2014-08" db="EMBL/GenBank/DDBJ databases">
        <authorList>
            <person name="Sharma Rahul"/>
            <person name="Thines Marco"/>
        </authorList>
    </citation>
    <scope>NUCLEOTIDE SEQUENCE</scope>
</reference>
<keyword evidence="5" id="KW-0812">Transmembrane</keyword>
<dbReference type="PROSITE" id="PS51292">
    <property type="entry name" value="ZF_RING_CH"/>
    <property type="match status" value="1"/>
</dbReference>
<sequence>MSWNMLEHEDPEDNGVDLDDVDASLLFPPKANPVENPDGERNETIENSDDRRFESGNFIEKQCRICFGGIEDEEELGRLISPCVCNGSMRHVHVSCLNSWRTSSASDVAFWSCPQCGFDYHFARTRISGLATNKVALLTTTTALFLTLTTVTGHMLTLFLLSKPLNARSADQSVASILLCEPIDTIRFTPTSTAFEIIKDAIGVFARGELEDVLRFIWNLFDRSGHHLPGGLQQQPSAPKANWKESVLSFFGAQAATADPIRPEFRHLPSSSGPISALTSLVNRFLLGLSLVGSVSFLSLMFSMSLLPMLSMFNIFPGIATGRRRIRTVENTPRIGAFLIVGFVTVGSVRTFLSLYKTLSFFSMYLLARAETAILEVRPDGGNLNQPTEHAPSTSRTTNQ</sequence>
<evidence type="ECO:0000256" key="5">
    <source>
        <dbReference type="SAM" id="Phobius"/>
    </source>
</evidence>
<protein>
    <submittedName>
        <fullName evidence="7">Protein involved in mRNA turnover and stability</fullName>
    </submittedName>
</protein>
<evidence type="ECO:0000256" key="2">
    <source>
        <dbReference type="ARBA" id="ARBA00022771"/>
    </source>
</evidence>
<proteinExistence type="predicted"/>
<feature type="compositionally biased region" description="Acidic residues" evidence="4">
    <location>
        <begin position="9"/>
        <end position="22"/>
    </location>
</feature>
<keyword evidence="2" id="KW-0863">Zinc-finger</keyword>
<evidence type="ECO:0000256" key="1">
    <source>
        <dbReference type="ARBA" id="ARBA00022723"/>
    </source>
</evidence>
<keyword evidence="5" id="KW-1133">Transmembrane helix</keyword>
<name>A0A0F7SU06_PHARH</name>
<dbReference type="EMBL" id="LN483332">
    <property type="protein sequence ID" value="CED84951.1"/>
    <property type="molecule type" value="Genomic_DNA"/>
</dbReference>
<dbReference type="Gene3D" id="3.30.40.10">
    <property type="entry name" value="Zinc/RING finger domain, C3HC4 (zinc finger)"/>
    <property type="match status" value="1"/>
</dbReference>
<keyword evidence="5" id="KW-0472">Membrane</keyword>
<dbReference type="AlphaFoldDB" id="A0A0F7SU06"/>
<feature type="compositionally biased region" description="Basic and acidic residues" evidence="4">
    <location>
        <begin position="38"/>
        <end position="51"/>
    </location>
</feature>
<evidence type="ECO:0000259" key="6">
    <source>
        <dbReference type="PROSITE" id="PS51292"/>
    </source>
</evidence>
<feature type="region of interest" description="Disordered" evidence="4">
    <location>
        <begin position="379"/>
        <end position="400"/>
    </location>
</feature>
<feature type="compositionally biased region" description="Polar residues" evidence="4">
    <location>
        <begin position="383"/>
        <end position="400"/>
    </location>
</feature>
<dbReference type="SMART" id="SM00744">
    <property type="entry name" value="RINGv"/>
    <property type="match status" value="1"/>
</dbReference>
<feature type="region of interest" description="Disordered" evidence="4">
    <location>
        <begin position="1"/>
        <end position="51"/>
    </location>
</feature>
<feature type="transmembrane region" description="Helical" evidence="5">
    <location>
        <begin position="335"/>
        <end position="356"/>
    </location>
</feature>
<evidence type="ECO:0000256" key="4">
    <source>
        <dbReference type="SAM" id="MobiDB-lite"/>
    </source>
</evidence>
<feature type="domain" description="RING-CH-type" evidence="6">
    <location>
        <begin position="55"/>
        <end position="123"/>
    </location>
</feature>
<dbReference type="InterPro" id="IPR011016">
    <property type="entry name" value="Znf_RING-CH"/>
</dbReference>
<dbReference type="InterPro" id="IPR013083">
    <property type="entry name" value="Znf_RING/FYVE/PHD"/>
</dbReference>
<dbReference type="CDD" id="cd16495">
    <property type="entry name" value="RING_CH-C4HC3_MARCH"/>
    <property type="match status" value="1"/>
</dbReference>
<organism evidence="7">
    <name type="scientific">Phaffia rhodozyma</name>
    <name type="common">Yeast</name>
    <name type="synonym">Xanthophyllomyces dendrorhous</name>
    <dbReference type="NCBI Taxonomy" id="264483"/>
    <lineage>
        <taxon>Eukaryota</taxon>
        <taxon>Fungi</taxon>
        <taxon>Dikarya</taxon>
        <taxon>Basidiomycota</taxon>
        <taxon>Agaricomycotina</taxon>
        <taxon>Tremellomycetes</taxon>
        <taxon>Cystofilobasidiales</taxon>
        <taxon>Mrakiaceae</taxon>
        <taxon>Phaffia</taxon>
    </lineage>
</organism>
<keyword evidence="1" id="KW-0479">Metal-binding</keyword>
<accession>A0A0F7SU06</accession>
<feature type="transmembrane region" description="Helical" evidence="5">
    <location>
        <begin position="285"/>
        <end position="307"/>
    </location>
</feature>
<evidence type="ECO:0000313" key="7">
    <source>
        <dbReference type="EMBL" id="CED84951.1"/>
    </source>
</evidence>
<dbReference type="PANTHER" id="PTHR46347:SF1">
    <property type="entry name" value="RING_FYVE_PHD ZINC FINGER SUPERFAMILY PROTEIN"/>
    <property type="match status" value="1"/>
</dbReference>
<dbReference type="GO" id="GO:0008270">
    <property type="term" value="F:zinc ion binding"/>
    <property type="evidence" value="ECO:0007669"/>
    <property type="project" value="UniProtKB-KW"/>
</dbReference>
<evidence type="ECO:0000256" key="3">
    <source>
        <dbReference type="ARBA" id="ARBA00022833"/>
    </source>
</evidence>
<keyword evidence="3" id="KW-0862">Zinc</keyword>
<dbReference type="PANTHER" id="PTHR46347">
    <property type="entry name" value="RING/FYVE/PHD ZINC FINGER SUPERFAMILY PROTEIN"/>
    <property type="match status" value="1"/>
</dbReference>
<dbReference type="SUPFAM" id="SSF57850">
    <property type="entry name" value="RING/U-box"/>
    <property type="match status" value="1"/>
</dbReference>
<feature type="transmembrane region" description="Helical" evidence="5">
    <location>
        <begin position="135"/>
        <end position="161"/>
    </location>
</feature>
<dbReference type="Pfam" id="PF12906">
    <property type="entry name" value="RINGv"/>
    <property type="match status" value="1"/>
</dbReference>